<evidence type="ECO:0000256" key="2">
    <source>
        <dbReference type="ARBA" id="ARBA00022448"/>
    </source>
</evidence>
<dbReference type="EMBL" id="JAAGMN010001353">
    <property type="protein sequence ID" value="NEE07262.1"/>
    <property type="molecule type" value="Genomic_DNA"/>
</dbReference>
<keyword evidence="3" id="KW-1133">Transmembrane helix</keyword>
<dbReference type="InterPro" id="IPR050366">
    <property type="entry name" value="BP-dependent_transpt_permease"/>
</dbReference>
<feature type="transmembrane region" description="Helical" evidence="3">
    <location>
        <begin position="47"/>
        <end position="71"/>
    </location>
</feature>
<protein>
    <submittedName>
        <fullName evidence="4">ABC transporter permease</fullName>
    </submittedName>
</protein>
<dbReference type="AlphaFoldDB" id="A0A6G3WP93"/>
<keyword evidence="3" id="KW-0812">Transmembrane</keyword>
<evidence type="ECO:0000256" key="3">
    <source>
        <dbReference type="SAM" id="Phobius"/>
    </source>
</evidence>
<dbReference type="PANTHER" id="PTHR43386">
    <property type="entry name" value="OLIGOPEPTIDE TRANSPORT SYSTEM PERMEASE PROTEIN APPC"/>
    <property type="match status" value="1"/>
</dbReference>
<feature type="non-terminal residue" evidence="4">
    <location>
        <position position="1"/>
    </location>
</feature>
<reference evidence="4" key="1">
    <citation type="submission" date="2020-01" db="EMBL/GenBank/DDBJ databases">
        <title>Insect and environment-associated Actinomycetes.</title>
        <authorList>
            <person name="Currrie C."/>
            <person name="Chevrette M."/>
            <person name="Carlson C."/>
            <person name="Stubbendieck R."/>
            <person name="Wendt-Pienkowski E."/>
        </authorList>
    </citation>
    <scope>NUCLEOTIDE SEQUENCE</scope>
    <source>
        <strain evidence="4">SID7499</strain>
    </source>
</reference>
<dbReference type="GO" id="GO:0005886">
    <property type="term" value="C:plasma membrane"/>
    <property type="evidence" value="ECO:0007669"/>
    <property type="project" value="UniProtKB-SubCell"/>
</dbReference>
<name>A0A6G3WP93_9ACTN</name>
<dbReference type="PANTHER" id="PTHR43386:SF6">
    <property type="entry name" value="ABC TRANSPORTER PERMEASE PROTEIN"/>
    <property type="match status" value="1"/>
</dbReference>
<organism evidence="4">
    <name type="scientific">Streptomyces sp. SID7499</name>
    <dbReference type="NCBI Taxonomy" id="2706086"/>
    <lineage>
        <taxon>Bacteria</taxon>
        <taxon>Bacillati</taxon>
        <taxon>Actinomycetota</taxon>
        <taxon>Actinomycetes</taxon>
        <taxon>Kitasatosporales</taxon>
        <taxon>Streptomycetaceae</taxon>
        <taxon>Streptomyces</taxon>
    </lineage>
</organism>
<feature type="non-terminal residue" evidence="4">
    <location>
        <position position="80"/>
    </location>
</feature>
<evidence type="ECO:0000313" key="4">
    <source>
        <dbReference type="EMBL" id="NEE07262.1"/>
    </source>
</evidence>
<keyword evidence="3" id="KW-0472">Membrane</keyword>
<proteinExistence type="predicted"/>
<comment type="subcellular location">
    <subcellularLocation>
        <location evidence="1">Cell membrane</location>
        <topology evidence="1">Multi-pass membrane protein</topology>
    </subcellularLocation>
</comment>
<sequence length="80" mass="8667">SPRDANLAEHYLQHPNWGHFFAPDWLGYDGQGRSIYARVVYGARASITVGVVVTLAVTVTGLVIGMLAGYFGGWIDTILS</sequence>
<gene>
    <name evidence="4" type="ORF">G3M58_12485</name>
</gene>
<comment type="caution">
    <text evidence="4">The sequence shown here is derived from an EMBL/GenBank/DDBJ whole genome shotgun (WGS) entry which is preliminary data.</text>
</comment>
<evidence type="ECO:0000256" key="1">
    <source>
        <dbReference type="ARBA" id="ARBA00004651"/>
    </source>
</evidence>
<accession>A0A6G3WP93</accession>
<keyword evidence="2" id="KW-0813">Transport</keyword>